<keyword evidence="3" id="KW-0808">Transferase</keyword>
<dbReference type="InterPro" id="IPR002123">
    <property type="entry name" value="Plipid/glycerol_acylTrfase"/>
</dbReference>
<dbReference type="PANTHER" id="PTHR10434">
    <property type="entry name" value="1-ACYL-SN-GLYCEROL-3-PHOSPHATE ACYLTRANSFERASE"/>
    <property type="match status" value="1"/>
</dbReference>
<dbReference type="Proteomes" id="UP001596091">
    <property type="component" value="Unassembled WGS sequence"/>
</dbReference>
<name>A0ABW1EHB8_9BACT</name>
<evidence type="ECO:0000256" key="2">
    <source>
        <dbReference type="ARBA" id="ARBA00022516"/>
    </source>
</evidence>
<keyword evidence="2" id="KW-0444">Lipid biosynthesis</keyword>
<sequence>MIEAEQINTDERESAALPVDDAACAQEAAWVQEAASASARGAASGLAGRVTFRLVKRVVVLMAALGVCFAWFGVLWFWWKMRGRDVPLTVRAEWMHFCGQVVLRGMGVKSRVEGARPCGTTLIAANHLSYLDIVIAAAVMPIVFVSKDEIARWPVFGAIATRGKTIFLDRQSRASVRKAAKEMAERLSEGVPLLLFPEGTSTDGSTVLRFHSPLFEPAVAAGLPITPAAIAYEPKAPGVMERGLCWFGDETFVPHLMRVLNVKGFTAVMRFGEPFVVADRRAAAVTAYDAVSAMRVDEEARRRG</sequence>
<evidence type="ECO:0000256" key="6">
    <source>
        <dbReference type="SAM" id="Phobius"/>
    </source>
</evidence>
<feature type="transmembrane region" description="Helical" evidence="6">
    <location>
        <begin position="58"/>
        <end position="79"/>
    </location>
</feature>
<dbReference type="CDD" id="cd07989">
    <property type="entry name" value="LPLAT_AGPAT-like"/>
    <property type="match status" value="1"/>
</dbReference>
<proteinExistence type="predicted"/>
<evidence type="ECO:0000313" key="9">
    <source>
        <dbReference type="Proteomes" id="UP001596091"/>
    </source>
</evidence>
<dbReference type="SMART" id="SM00563">
    <property type="entry name" value="PlsC"/>
    <property type="match status" value="1"/>
</dbReference>
<reference evidence="9" key="1">
    <citation type="journal article" date="2019" name="Int. J. Syst. Evol. Microbiol.">
        <title>The Global Catalogue of Microorganisms (GCM) 10K type strain sequencing project: providing services to taxonomists for standard genome sequencing and annotation.</title>
        <authorList>
            <consortium name="The Broad Institute Genomics Platform"/>
            <consortium name="The Broad Institute Genome Sequencing Center for Infectious Disease"/>
            <person name="Wu L."/>
            <person name="Ma J."/>
        </authorList>
    </citation>
    <scope>NUCLEOTIDE SEQUENCE [LARGE SCALE GENOMIC DNA]</scope>
    <source>
        <strain evidence="9">JCM 4087</strain>
    </source>
</reference>
<keyword evidence="6" id="KW-0472">Membrane</keyword>
<keyword evidence="4" id="KW-0443">Lipid metabolism</keyword>
<dbReference type="SUPFAM" id="SSF69593">
    <property type="entry name" value="Glycerol-3-phosphate (1)-acyltransferase"/>
    <property type="match status" value="1"/>
</dbReference>
<organism evidence="8 9">
    <name type="scientific">Acidicapsa dinghuensis</name>
    <dbReference type="NCBI Taxonomy" id="2218256"/>
    <lineage>
        <taxon>Bacteria</taxon>
        <taxon>Pseudomonadati</taxon>
        <taxon>Acidobacteriota</taxon>
        <taxon>Terriglobia</taxon>
        <taxon>Terriglobales</taxon>
        <taxon>Acidobacteriaceae</taxon>
        <taxon>Acidicapsa</taxon>
    </lineage>
</organism>
<protein>
    <submittedName>
        <fullName evidence="8">Lysophospholipid acyltransferase family protein</fullName>
    </submittedName>
</protein>
<dbReference type="PANTHER" id="PTHR10434:SF64">
    <property type="entry name" value="1-ACYL-SN-GLYCEROL-3-PHOSPHATE ACYLTRANSFERASE-RELATED"/>
    <property type="match status" value="1"/>
</dbReference>
<comment type="caution">
    <text evidence="8">The sequence shown here is derived from an EMBL/GenBank/DDBJ whole genome shotgun (WGS) entry which is preliminary data.</text>
</comment>
<keyword evidence="9" id="KW-1185">Reference proteome</keyword>
<evidence type="ECO:0000313" key="8">
    <source>
        <dbReference type="EMBL" id="MFC5863237.1"/>
    </source>
</evidence>
<evidence type="ECO:0000256" key="3">
    <source>
        <dbReference type="ARBA" id="ARBA00022679"/>
    </source>
</evidence>
<dbReference type="Pfam" id="PF01553">
    <property type="entry name" value="Acyltransferase"/>
    <property type="match status" value="1"/>
</dbReference>
<evidence type="ECO:0000256" key="4">
    <source>
        <dbReference type="ARBA" id="ARBA00023098"/>
    </source>
</evidence>
<keyword evidence="6" id="KW-1133">Transmembrane helix</keyword>
<evidence type="ECO:0000256" key="1">
    <source>
        <dbReference type="ARBA" id="ARBA00005189"/>
    </source>
</evidence>
<keyword evidence="5 8" id="KW-0012">Acyltransferase</keyword>
<evidence type="ECO:0000256" key="5">
    <source>
        <dbReference type="ARBA" id="ARBA00023315"/>
    </source>
</evidence>
<gene>
    <name evidence="8" type="ORF">ACFPT7_13110</name>
</gene>
<evidence type="ECO:0000259" key="7">
    <source>
        <dbReference type="SMART" id="SM00563"/>
    </source>
</evidence>
<dbReference type="RefSeq" id="WP_263339851.1">
    <property type="nucleotide sequence ID" value="NZ_JAGSYH010000005.1"/>
</dbReference>
<dbReference type="EMBL" id="JBHSPH010000003">
    <property type="protein sequence ID" value="MFC5863237.1"/>
    <property type="molecule type" value="Genomic_DNA"/>
</dbReference>
<feature type="domain" description="Phospholipid/glycerol acyltransferase" evidence="7">
    <location>
        <begin position="121"/>
        <end position="233"/>
    </location>
</feature>
<accession>A0ABW1EHB8</accession>
<keyword evidence="6" id="KW-0812">Transmembrane</keyword>
<dbReference type="GO" id="GO:0016746">
    <property type="term" value="F:acyltransferase activity"/>
    <property type="evidence" value="ECO:0007669"/>
    <property type="project" value="UniProtKB-KW"/>
</dbReference>
<comment type="pathway">
    <text evidence="1">Lipid metabolism.</text>
</comment>